<dbReference type="EMBL" id="RXGB01009775">
    <property type="protein sequence ID" value="TMW84181.1"/>
    <property type="molecule type" value="Genomic_DNA"/>
</dbReference>
<dbReference type="AlphaFoldDB" id="A0A6N2AT11"/>
<proteinExistence type="predicted"/>
<evidence type="ECO:0000256" key="1">
    <source>
        <dbReference type="SAM" id="MobiDB-lite"/>
    </source>
</evidence>
<sequence length="126" mass="13493">MARTKFADRNMPPRRKVKGITINVDATSSKAKAIKLPTYGGNDKGKSKAPASSDEKFDSDDIYATHLTASESEGMIQTALGDVVTLLSTAIDALAPKIEVCERGQGATEEVTTLKAVIAELRRNIN</sequence>
<comment type="caution">
    <text evidence="2">The sequence shown here is derived from an EMBL/GenBank/DDBJ whole genome shotgun (WGS) entry which is preliminary data.</text>
</comment>
<feature type="region of interest" description="Disordered" evidence="1">
    <location>
        <begin position="36"/>
        <end position="56"/>
    </location>
</feature>
<accession>A0A6N2AT11</accession>
<protein>
    <submittedName>
        <fullName evidence="2">Uncharacterized protein</fullName>
    </submittedName>
</protein>
<reference evidence="2" key="1">
    <citation type="submission" date="2019-05" db="EMBL/GenBank/DDBJ databases">
        <title>The de novo reference genome and transcriptome assemblies of the wild tomato species Solanum chilense.</title>
        <authorList>
            <person name="Stam R."/>
            <person name="Nosenko T."/>
            <person name="Hoerger A.C."/>
            <person name="Stephan W."/>
            <person name="Seidel M.A."/>
            <person name="Kuhn J.M.M."/>
            <person name="Haberer G."/>
            <person name="Tellier A."/>
        </authorList>
    </citation>
    <scope>NUCLEOTIDE SEQUENCE</scope>
    <source>
        <tissue evidence="2">Mature leaves</tissue>
    </source>
</reference>
<gene>
    <name evidence="2" type="ORF">EJD97_025669</name>
</gene>
<name>A0A6N2AT11_SOLCI</name>
<organism evidence="2">
    <name type="scientific">Solanum chilense</name>
    <name type="common">Tomato</name>
    <name type="synonym">Lycopersicon chilense</name>
    <dbReference type="NCBI Taxonomy" id="4083"/>
    <lineage>
        <taxon>Eukaryota</taxon>
        <taxon>Viridiplantae</taxon>
        <taxon>Streptophyta</taxon>
        <taxon>Embryophyta</taxon>
        <taxon>Tracheophyta</taxon>
        <taxon>Spermatophyta</taxon>
        <taxon>Magnoliopsida</taxon>
        <taxon>eudicotyledons</taxon>
        <taxon>Gunneridae</taxon>
        <taxon>Pentapetalae</taxon>
        <taxon>asterids</taxon>
        <taxon>lamiids</taxon>
        <taxon>Solanales</taxon>
        <taxon>Solanaceae</taxon>
        <taxon>Solanoideae</taxon>
        <taxon>Solaneae</taxon>
        <taxon>Solanum</taxon>
        <taxon>Solanum subgen. Lycopersicon</taxon>
    </lineage>
</organism>
<evidence type="ECO:0000313" key="2">
    <source>
        <dbReference type="EMBL" id="TMW84181.1"/>
    </source>
</evidence>